<reference evidence="10" key="2">
    <citation type="submission" date="2025-09" db="UniProtKB">
        <authorList>
            <consortium name="Ensembl"/>
        </authorList>
    </citation>
    <scope>IDENTIFICATION</scope>
</reference>
<evidence type="ECO:0000313" key="10">
    <source>
        <dbReference type="Ensembl" id="ENSEBUP00000017565.1"/>
    </source>
</evidence>
<keyword evidence="7" id="KW-0175">Coiled coil</keyword>
<dbReference type="SUPFAM" id="SSF49899">
    <property type="entry name" value="Concanavalin A-like lectins/glucanases"/>
    <property type="match status" value="1"/>
</dbReference>
<sequence>MCSSSHPCALLVMMLVLAAGRAERATDQALQSQHVPDAGCYVCTALPPNIEASCPLPAVPRMGTVDEEMRMSLIELRETILQQKETILQHRETIREMSAKLQRCENEAMQQMAPPLVHGAPHRQPDAAIEQLDRTVQSLRERLDSLEHKHRANASGGKSAGVLQELLNGRLQELDKALREKGHITPEGPEPHRIPLLSTLSSDDFKISFPLRTNYMYARLQHSLPEMHAFSLCLWLRAAGSNAGTPFSYAVPGQPNEIALMEWGGNPMELVVNDKIAQLPLKLKDAHWHHLCVTWNTRDGVWEAFQDGSSHGSGDNLAPWRPVEAGGTIILGQEQDIIGGNFDATQAFMGEMAQLGVWNRVLSSHEVSDLASCSRLPPGAVLAWNPVEVELHGGVSAHIFGHCSSEGNF</sequence>
<keyword evidence="4 6" id="KW-1015">Disulfide bond</keyword>
<name>A0A8C4QPG8_EPTBU</name>
<organism evidence="10 11">
    <name type="scientific">Eptatretus burgeri</name>
    <name type="common">Inshore hagfish</name>
    <dbReference type="NCBI Taxonomy" id="7764"/>
    <lineage>
        <taxon>Eukaryota</taxon>
        <taxon>Metazoa</taxon>
        <taxon>Chordata</taxon>
        <taxon>Craniata</taxon>
        <taxon>Vertebrata</taxon>
        <taxon>Cyclostomata</taxon>
        <taxon>Myxini</taxon>
        <taxon>Myxiniformes</taxon>
        <taxon>Myxinidae</taxon>
        <taxon>Eptatretinae</taxon>
        <taxon>Eptatretus</taxon>
    </lineage>
</organism>
<dbReference type="Ensembl" id="ENSEBUT00000018141.1">
    <property type="protein sequence ID" value="ENSEBUP00000017565.1"/>
    <property type="gene ID" value="ENSEBUG00000010984.1"/>
</dbReference>
<evidence type="ECO:0000313" key="11">
    <source>
        <dbReference type="Proteomes" id="UP000694388"/>
    </source>
</evidence>
<dbReference type="PRINTS" id="PR00895">
    <property type="entry name" value="PENTAXIN"/>
</dbReference>
<dbReference type="AlphaFoldDB" id="A0A8C4QPG8"/>
<evidence type="ECO:0000256" key="8">
    <source>
        <dbReference type="SAM" id="SignalP"/>
    </source>
</evidence>
<keyword evidence="2" id="KW-0479">Metal-binding</keyword>
<accession>A0A8C4QPG8</accession>
<dbReference type="Gene3D" id="2.60.120.200">
    <property type="match status" value="1"/>
</dbReference>
<dbReference type="Proteomes" id="UP000694388">
    <property type="component" value="Unplaced"/>
</dbReference>
<dbReference type="PANTHER" id="PTHR19277:SF125">
    <property type="entry name" value="B6"/>
    <property type="match status" value="1"/>
</dbReference>
<feature type="signal peptide" evidence="8">
    <location>
        <begin position="1"/>
        <end position="22"/>
    </location>
</feature>
<proteinExistence type="predicted"/>
<dbReference type="PANTHER" id="PTHR19277">
    <property type="entry name" value="PENTRAXIN"/>
    <property type="match status" value="1"/>
</dbReference>
<dbReference type="GO" id="GO:0046872">
    <property type="term" value="F:metal ion binding"/>
    <property type="evidence" value="ECO:0007669"/>
    <property type="project" value="UniProtKB-KW"/>
</dbReference>
<dbReference type="InterPro" id="IPR030476">
    <property type="entry name" value="Pentaxin_CS"/>
</dbReference>
<keyword evidence="5" id="KW-0325">Glycoprotein</keyword>
<evidence type="ECO:0000256" key="4">
    <source>
        <dbReference type="ARBA" id="ARBA00023157"/>
    </source>
</evidence>
<protein>
    <recommendedName>
        <fullName evidence="9">Pentraxin (PTX) domain-containing protein</fullName>
    </recommendedName>
</protein>
<feature type="coiled-coil region" evidence="7">
    <location>
        <begin position="87"/>
        <end position="149"/>
    </location>
</feature>
<dbReference type="InterPro" id="IPR001759">
    <property type="entry name" value="PTX_dom"/>
</dbReference>
<feature type="disulfide bond" evidence="6">
    <location>
        <begin position="233"/>
        <end position="292"/>
    </location>
</feature>
<dbReference type="InterPro" id="IPR051360">
    <property type="entry name" value="Neuronal_Pentraxin_Related"/>
</dbReference>
<dbReference type="Pfam" id="PF00354">
    <property type="entry name" value="Pentaxin"/>
    <property type="match status" value="1"/>
</dbReference>
<dbReference type="FunFam" id="2.60.120.200:FF:000012">
    <property type="entry name" value="neuronal pentraxin receptor"/>
    <property type="match status" value="1"/>
</dbReference>
<dbReference type="GeneTree" id="ENSGT01060000248591"/>
<evidence type="ECO:0000256" key="3">
    <source>
        <dbReference type="ARBA" id="ARBA00022837"/>
    </source>
</evidence>
<evidence type="ECO:0000256" key="5">
    <source>
        <dbReference type="ARBA" id="ARBA00023180"/>
    </source>
</evidence>
<evidence type="ECO:0000256" key="1">
    <source>
        <dbReference type="ARBA" id="ARBA00001913"/>
    </source>
</evidence>
<evidence type="ECO:0000256" key="7">
    <source>
        <dbReference type="SAM" id="Coils"/>
    </source>
</evidence>
<keyword evidence="3" id="KW-0106">Calcium</keyword>
<feature type="domain" description="Pentraxin (PTX)" evidence="9">
    <location>
        <begin position="203"/>
        <end position="403"/>
    </location>
</feature>
<feature type="chain" id="PRO_5034035147" description="Pentraxin (PTX) domain-containing protein" evidence="8">
    <location>
        <begin position="23"/>
        <end position="409"/>
    </location>
</feature>
<dbReference type="SMART" id="SM00159">
    <property type="entry name" value="PTX"/>
    <property type="match status" value="1"/>
</dbReference>
<comment type="cofactor">
    <cofactor evidence="1">
        <name>Ca(2+)</name>
        <dbReference type="ChEBI" id="CHEBI:29108"/>
    </cofactor>
</comment>
<reference evidence="10" key="1">
    <citation type="submission" date="2025-08" db="UniProtKB">
        <authorList>
            <consortium name="Ensembl"/>
        </authorList>
    </citation>
    <scope>IDENTIFICATION</scope>
</reference>
<keyword evidence="8" id="KW-0732">Signal</keyword>
<evidence type="ECO:0000256" key="6">
    <source>
        <dbReference type="PROSITE-ProRule" id="PRU01172"/>
    </source>
</evidence>
<dbReference type="PROSITE" id="PS00289">
    <property type="entry name" value="PTX_1"/>
    <property type="match status" value="1"/>
</dbReference>
<evidence type="ECO:0000256" key="2">
    <source>
        <dbReference type="ARBA" id="ARBA00022723"/>
    </source>
</evidence>
<dbReference type="InterPro" id="IPR013320">
    <property type="entry name" value="ConA-like_dom_sf"/>
</dbReference>
<keyword evidence="11" id="KW-1185">Reference proteome</keyword>
<evidence type="ECO:0000259" key="9">
    <source>
        <dbReference type="PROSITE" id="PS51828"/>
    </source>
</evidence>
<dbReference type="PROSITE" id="PS51828">
    <property type="entry name" value="PTX_2"/>
    <property type="match status" value="1"/>
</dbReference>